<gene>
    <name evidence="2" type="ORF">HG543_11220</name>
</gene>
<dbReference type="RefSeq" id="WP_169344714.1">
    <property type="nucleotide sequence ID" value="NZ_JABBJJ010000039.1"/>
</dbReference>
<feature type="coiled-coil region" evidence="1">
    <location>
        <begin position="171"/>
        <end position="198"/>
    </location>
</feature>
<sequence>MANLKVKNESNAVVDIKLPDDSEKVTLTAGAEADVDEKFLRTDSFRDLMLAGKVSLVKTPLANLTAQQQALGESVSIWLLNQIGGPVLSRYQAMKSAREALARTRLRYNDQHKGTKELLTQAKAMGPAAQNLAGAAKHFINLTAEQSAVSKIQADITAKQNEDLAALGKSLETWYAERRVLEEKLKAAQAALEVAQAEHAARFEALVTALDQAATAMVAANPATDIGAEIPAHAAP</sequence>
<keyword evidence="3" id="KW-1185">Reference proteome</keyword>
<organism evidence="2 3">
    <name type="scientific">Pyxidicoccus fallax</name>
    <dbReference type="NCBI Taxonomy" id="394095"/>
    <lineage>
        <taxon>Bacteria</taxon>
        <taxon>Pseudomonadati</taxon>
        <taxon>Myxococcota</taxon>
        <taxon>Myxococcia</taxon>
        <taxon>Myxococcales</taxon>
        <taxon>Cystobacterineae</taxon>
        <taxon>Myxococcaceae</taxon>
        <taxon>Pyxidicoccus</taxon>
    </lineage>
</organism>
<name>A0A848L8V2_9BACT</name>
<proteinExistence type="predicted"/>
<comment type="caution">
    <text evidence="2">The sequence shown here is derived from an EMBL/GenBank/DDBJ whole genome shotgun (WGS) entry which is preliminary data.</text>
</comment>
<evidence type="ECO:0000256" key="1">
    <source>
        <dbReference type="SAM" id="Coils"/>
    </source>
</evidence>
<evidence type="ECO:0000313" key="2">
    <source>
        <dbReference type="EMBL" id="NMO15420.1"/>
    </source>
</evidence>
<protein>
    <submittedName>
        <fullName evidence="2">Uncharacterized protein</fullName>
    </submittedName>
</protein>
<reference evidence="2 3" key="1">
    <citation type="submission" date="2020-04" db="EMBL/GenBank/DDBJ databases">
        <title>Draft genome of Pyxidicoccus fallax type strain.</title>
        <authorList>
            <person name="Whitworth D.E."/>
        </authorList>
    </citation>
    <scope>NUCLEOTIDE SEQUENCE [LARGE SCALE GENOMIC DNA]</scope>
    <source>
        <strain evidence="2 3">DSM 14698</strain>
    </source>
</reference>
<dbReference type="Proteomes" id="UP000518300">
    <property type="component" value="Unassembled WGS sequence"/>
</dbReference>
<keyword evidence="1" id="KW-0175">Coiled coil</keyword>
<dbReference type="AlphaFoldDB" id="A0A848L8V2"/>
<dbReference type="EMBL" id="JABBJJ010000039">
    <property type="protein sequence ID" value="NMO15420.1"/>
    <property type="molecule type" value="Genomic_DNA"/>
</dbReference>
<evidence type="ECO:0000313" key="3">
    <source>
        <dbReference type="Proteomes" id="UP000518300"/>
    </source>
</evidence>
<accession>A0A848L8V2</accession>